<dbReference type="AlphaFoldDB" id="A0A834H8J8"/>
<gene>
    <name evidence="16" type="ORF">RHSIM_Rhsim03G0202900</name>
</gene>
<dbReference type="Pfam" id="PF13041">
    <property type="entry name" value="PPR_2"/>
    <property type="match status" value="1"/>
</dbReference>
<dbReference type="GO" id="GO:0030247">
    <property type="term" value="F:polysaccharide binding"/>
    <property type="evidence" value="ECO:0007669"/>
    <property type="project" value="InterPro"/>
</dbReference>
<proteinExistence type="predicted"/>
<evidence type="ECO:0000256" key="1">
    <source>
        <dbReference type="ARBA" id="ARBA00004479"/>
    </source>
</evidence>
<dbReference type="NCBIfam" id="TIGR00756">
    <property type="entry name" value="PPR"/>
    <property type="match status" value="1"/>
</dbReference>
<feature type="binding site" evidence="14">
    <location>
        <position position="318"/>
    </location>
    <ligand>
        <name>ATP</name>
        <dbReference type="ChEBI" id="CHEBI:30616"/>
    </ligand>
</feature>
<dbReference type="FunFam" id="3.30.200.20:FF:000178">
    <property type="entry name" value="serine/threonine-protein kinase PBS1-like"/>
    <property type="match status" value="1"/>
</dbReference>
<comment type="subcellular location">
    <subcellularLocation>
        <location evidence="1">Membrane</location>
        <topology evidence="1">Single-pass type I membrane protein</topology>
    </subcellularLocation>
</comment>
<keyword evidence="12" id="KW-0325">Glycoprotein</keyword>
<dbReference type="GO" id="GO:0005524">
    <property type="term" value="F:ATP binding"/>
    <property type="evidence" value="ECO:0007669"/>
    <property type="project" value="UniProtKB-UniRule"/>
</dbReference>
<dbReference type="FunFam" id="1.10.510.10:FF:000590">
    <property type="entry name" value="PR5-like receptor kinase"/>
    <property type="match status" value="1"/>
</dbReference>
<evidence type="ECO:0000256" key="7">
    <source>
        <dbReference type="ARBA" id="ARBA00022741"/>
    </source>
</evidence>
<keyword evidence="2" id="KW-0723">Serine/threonine-protein kinase</keyword>
<evidence type="ECO:0000256" key="8">
    <source>
        <dbReference type="ARBA" id="ARBA00022777"/>
    </source>
</evidence>
<feature type="repeat" description="PPR" evidence="13">
    <location>
        <begin position="616"/>
        <end position="650"/>
    </location>
</feature>
<dbReference type="Pfam" id="PF00069">
    <property type="entry name" value="Pkinase"/>
    <property type="match status" value="1"/>
</dbReference>
<dbReference type="PANTHER" id="PTHR27009">
    <property type="entry name" value="RUST RESISTANCE KINASE LR10-RELATED"/>
    <property type="match status" value="1"/>
</dbReference>
<dbReference type="SUPFAM" id="SSF56112">
    <property type="entry name" value="Protein kinase-like (PK-like)"/>
    <property type="match status" value="1"/>
</dbReference>
<evidence type="ECO:0000256" key="9">
    <source>
        <dbReference type="ARBA" id="ARBA00022840"/>
    </source>
</evidence>
<dbReference type="PROSITE" id="PS51375">
    <property type="entry name" value="PPR"/>
    <property type="match status" value="2"/>
</dbReference>
<dbReference type="OrthoDB" id="544400at2759"/>
<evidence type="ECO:0000256" key="4">
    <source>
        <dbReference type="ARBA" id="ARBA00022692"/>
    </source>
</evidence>
<sequence length="774" mass="87044">MKTRKLSIPVETSTTSCTFPFQLKGDPSNTCNDNEYTLLCDENNRTVLNLHSGKYYVQSINYTDHSIRLVDVGIQTNDTCSSFPPSSLTFLPYFSAHVSPYLLLIQSQVVFLSCENPVHSPIYINRTGCTNTGDDSGNGYYSYVVVGDVSVWDVPDSCLLEVFYLSSSQLIRERGSNLSLLNLNRELWYGLEAPWNILRMSCTKCRKRASCFGDSVNVTAVCGDSCLLQPSFLRAVLGARFLCACVYGFLIYKFSSRHLSMYNDIEGFLQSQNHLVPIRYSYSDIKKMTSGFRDKLGEGGYGSAYKGKLRSGPLVAIKMLSKSKANGQEFINEVATIGRIHHVHVVELIGYCAERSKRALVYDFMPNGSLEKYIFSPEENLSLSCKQMYEISLGVAHGIRYLHHGCDMQILHFDINPHNILLDENFTPKISDFGLAKLYATDDSIVTVTAVRGTLGYMAPELFYKNIGGVSYKADIYSFGMLLMEMAGKRRNWNSSANSSQNFFPSWVYDQFAEGKSIQIGETTEEENEMVKKMLFVALWCIQMRPSDRPSMSKVVEMLKGNIELRHMPPKPCQYSQIMQADNSGMNKSFSHVSGAWGTGDFDSAKKMFDKMPERNSVTWTLMITRYSQMGIQKEAVECFRDMEESGYIPEIFTFTSLVSACVEFGSLLDKYAKCAKDGSMLNPRKVFNLIPVRSVISWTSIITGLGQSGRHSNEVIELYCRMIQDQVLPNNHFTFSSLFKPKIFLMDILRIEDTGIVLIAVTFSSLLSGAAST</sequence>
<reference evidence="16" key="1">
    <citation type="submission" date="2019-11" db="EMBL/GenBank/DDBJ databases">
        <authorList>
            <person name="Liu Y."/>
            <person name="Hou J."/>
            <person name="Li T.-Q."/>
            <person name="Guan C.-H."/>
            <person name="Wu X."/>
            <person name="Wu H.-Z."/>
            <person name="Ling F."/>
            <person name="Zhang R."/>
            <person name="Shi X.-G."/>
            <person name="Ren J.-P."/>
            <person name="Chen E.-F."/>
            <person name="Sun J.-M."/>
        </authorList>
    </citation>
    <scope>NUCLEOTIDE SEQUENCE</scope>
    <source>
        <strain evidence="16">Adult_tree_wgs_1</strain>
        <tissue evidence="16">Leaves</tissue>
    </source>
</reference>
<keyword evidence="6" id="KW-0677">Repeat</keyword>
<dbReference type="InterPro" id="IPR000719">
    <property type="entry name" value="Prot_kinase_dom"/>
</dbReference>
<feature type="repeat" description="PPR" evidence="13">
    <location>
        <begin position="695"/>
        <end position="730"/>
    </location>
</feature>
<keyword evidence="10" id="KW-1133">Transmembrane helix</keyword>
<feature type="domain" description="Protein kinase" evidence="15">
    <location>
        <begin position="290"/>
        <end position="565"/>
    </location>
</feature>
<evidence type="ECO:0000259" key="15">
    <source>
        <dbReference type="PROSITE" id="PS50011"/>
    </source>
</evidence>
<evidence type="ECO:0000256" key="13">
    <source>
        <dbReference type="PROSITE-ProRule" id="PRU00708"/>
    </source>
</evidence>
<dbReference type="InterPro" id="IPR025287">
    <property type="entry name" value="WAK_GUB"/>
</dbReference>
<protein>
    <recommendedName>
        <fullName evidence="15">Protein kinase domain-containing protein</fullName>
    </recommendedName>
</protein>
<evidence type="ECO:0000313" key="16">
    <source>
        <dbReference type="EMBL" id="KAF7149239.1"/>
    </source>
</evidence>
<keyword evidence="17" id="KW-1185">Reference proteome</keyword>
<keyword evidence="4" id="KW-0812">Transmembrane</keyword>
<dbReference type="Gene3D" id="3.30.200.20">
    <property type="entry name" value="Phosphorylase Kinase, domain 1"/>
    <property type="match status" value="1"/>
</dbReference>
<comment type="caution">
    <text evidence="16">The sequence shown here is derived from an EMBL/GenBank/DDBJ whole genome shotgun (WGS) entry which is preliminary data.</text>
</comment>
<keyword evidence="3" id="KW-0808">Transferase</keyword>
<dbReference type="Pfam" id="PF01535">
    <property type="entry name" value="PPR"/>
    <property type="match status" value="1"/>
</dbReference>
<dbReference type="Gene3D" id="1.25.40.10">
    <property type="entry name" value="Tetratricopeptide repeat domain"/>
    <property type="match status" value="2"/>
</dbReference>
<accession>A0A834H8J8</accession>
<dbReference type="Proteomes" id="UP000626092">
    <property type="component" value="Unassembled WGS sequence"/>
</dbReference>
<evidence type="ECO:0000256" key="2">
    <source>
        <dbReference type="ARBA" id="ARBA00022527"/>
    </source>
</evidence>
<evidence type="ECO:0000256" key="3">
    <source>
        <dbReference type="ARBA" id="ARBA00022679"/>
    </source>
</evidence>
<evidence type="ECO:0000313" key="17">
    <source>
        <dbReference type="Proteomes" id="UP000626092"/>
    </source>
</evidence>
<dbReference type="PROSITE" id="PS00107">
    <property type="entry name" value="PROTEIN_KINASE_ATP"/>
    <property type="match status" value="1"/>
</dbReference>
<keyword evidence="8" id="KW-0418">Kinase</keyword>
<name>A0A834H8J8_RHOSS</name>
<keyword evidence="11" id="KW-0472">Membrane</keyword>
<dbReference type="InterPro" id="IPR017441">
    <property type="entry name" value="Protein_kinase_ATP_BS"/>
</dbReference>
<dbReference type="GO" id="GO:0004674">
    <property type="term" value="F:protein serine/threonine kinase activity"/>
    <property type="evidence" value="ECO:0007669"/>
    <property type="project" value="UniProtKB-KW"/>
</dbReference>
<dbReference type="InterPro" id="IPR002885">
    <property type="entry name" value="PPR_rpt"/>
</dbReference>
<dbReference type="GO" id="GO:0016020">
    <property type="term" value="C:membrane"/>
    <property type="evidence" value="ECO:0007669"/>
    <property type="project" value="UniProtKB-SubCell"/>
</dbReference>
<dbReference type="InterPro" id="IPR011009">
    <property type="entry name" value="Kinase-like_dom_sf"/>
</dbReference>
<dbReference type="Pfam" id="PF13947">
    <property type="entry name" value="GUB_WAK_bind"/>
    <property type="match status" value="1"/>
</dbReference>
<dbReference type="Gene3D" id="1.10.510.10">
    <property type="entry name" value="Transferase(Phosphotransferase) domain 1"/>
    <property type="match status" value="1"/>
</dbReference>
<organism evidence="16 17">
    <name type="scientific">Rhododendron simsii</name>
    <name type="common">Sims's rhododendron</name>
    <dbReference type="NCBI Taxonomy" id="118357"/>
    <lineage>
        <taxon>Eukaryota</taxon>
        <taxon>Viridiplantae</taxon>
        <taxon>Streptophyta</taxon>
        <taxon>Embryophyta</taxon>
        <taxon>Tracheophyta</taxon>
        <taxon>Spermatophyta</taxon>
        <taxon>Magnoliopsida</taxon>
        <taxon>eudicotyledons</taxon>
        <taxon>Gunneridae</taxon>
        <taxon>Pentapetalae</taxon>
        <taxon>asterids</taxon>
        <taxon>Ericales</taxon>
        <taxon>Ericaceae</taxon>
        <taxon>Ericoideae</taxon>
        <taxon>Rhodoreae</taxon>
        <taxon>Rhododendron</taxon>
    </lineage>
</organism>
<evidence type="ECO:0000256" key="6">
    <source>
        <dbReference type="ARBA" id="ARBA00022737"/>
    </source>
</evidence>
<dbReference type="InterPro" id="IPR011990">
    <property type="entry name" value="TPR-like_helical_dom_sf"/>
</dbReference>
<evidence type="ECO:0000256" key="11">
    <source>
        <dbReference type="ARBA" id="ARBA00023136"/>
    </source>
</evidence>
<keyword evidence="7 14" id="KW-0547">Nucleotide-binding</keyword>
<evidence type="ECO:0000256" key="5">
    <source>
        <dbReference type="ARBA" id="ARBA00022729"/>
    </source>
</evidence>
<evidence type="ECO:0000256" key="12">
    <source>
        <dbReference type="ARBA" id="ARBA00023180"/>
    </source>
</evidence>
<evidence type="ECO:0000256" key="14">
    <source>
        <dbReference type="PROSITE-ProRule" id="PRU10141"/>
    </source>
</evidence>
<dbReference type="EMBL" id="WJXA01000003">
    <property type="protein sequence ID" value="KAF7149239.1"/>
    <property type="molecule type" value="Genomic_DNA"/>
</dbReference>
<dbReference type="PROSITE" id="PS50011">
    <property type="entry name" value="PROTEIN_KINASE_DOM"/>
    <property type="match status" value="1"/>
</dbReference>
<keyword evidence="5" id="KW-0732">Signal</keyword>
<evidence type="ECO:0000256" key="10">
    <source>
        <dbReference type="ARBA" id="ARBA00022989"/>
    </source>
</evidence>
<dbReference type="InterPro" id="IPR045874">
    <property type="entry name" value="LRK10/LRL21-25-like"/>
</dbReference>
<keyword evidence="9 14" id="KW-0067">ATP-binding</keyword>